<gene>
    <name evidence="1" type="ORF">HYQ42_00320</name>
</gene>
<dbReference type="EMBL" id="JACCEL010000001">
    <property type="protein sequence ID" value="MBG9977214.1"/>
    <property type="molecule type" value="Genomic_DNA"/>
</dbReference>
<comment type="caution">
    <text evidence="1">The sequence shown here is derived from an EMBL/GenBank/DDBJ whole genome shotgun (WGS) entry which is preliminary data.</text>
</comment>
<organism evidence="1 2">
    <name type="scientific">Ruoffia tabacinasalis</name>
    <dbReference type="NCBI Taxonomy" id="87458"/>
    <lineage>
        <taxon>Bacteria</taxon>
        <taxon>Bacillati</taxon>
        <taxon>Bacillota</taxon>
        <taxon>Bacilli</taxon>
        <taxon>Lactobacillales</taxon>
        <taxon>Aerococcaceae</taxon>
        <taxon>Ruoffia</taxon>
    </lineage>
</organism>
<dbReference type="InterPro" id="IPR046004">
    <property type="entry name" value="DUF5960"/>
</dbReference>
<name>A0ABS0LGF2_9LACT</name>
<dbReference type="Proteomes" id="UP000823401">
    <property type="component" value="Unassembled WGS sequence"/>
</dbReference>
<proteinExistence type="predicted"/>
<evidence type="ECO:0000313" key="1">
    <source>
        <dbReference type="EMBL" id="MBG9977214.1"/>
    </source>
</evidence>
<reference evidence="1 2" key="1">
    <citation type="submission" date="2020-07" db="EMBL/GenBank/DDBJ databases">
        <title>Facklamia lactis sp. nov., isolated from raw milk.</title>
        <authorList>
            <person name="Doll E.V."/>
            <person name="Huptas C."/>
            <person name="Staib L."/>
            <person name="Wenning M."/>
            <person name="Scherer S."/>
        </authorList>
    </citation>
    <scope>NUCLEOTIDE SEQUENCE [LARGE SCALE GENOMIC DNA]</scope>
    <source>
        <strain evidence="1 2">DSM 104272</strain>
    </source>
</reference>
<accession>A0ABS0LGF2</accession>
<evidence type="ECO:0000313" key="2">
    <source>
        <dbReference type="Proteomes" id="UP000823401"/>
    </source>
</evidence>
<keyword evidence="2" id="KW-1185">Reference proteome</keyword>
<protein>
    <submittedName>
        <fullName evidence="1">Uncharacterized protein</fullName>
    </submittedName>
</protein>
<dbReference type="RefSeq" id="WP_197103066.1">
    <property type="nucleotide sequence ID" value="NZ_JACCEL010000001.1"/>
</dbReference>
<sequence>MEIEMMGSEFKEFSDIFDKLYTGLEPLYAVIGSIERTMASSGFNYFKLPAFKSTDFKNHYFIFTVEDNQYIFSKCM</sequence>
<dbReference type="Pfam" id="PF19385">
    <property type="entry name" value="DUF5960"/>
    <property type="match status" value="1"/>
</dbReference>